<dbReference type="Pfam" id="PF18962">
    <property type="entry name" value="Por_Secre_tail"/>
    <property type="match status" value="1"/>
</dbReference>
<gene>
    <name evidence="3" type="ORF">G3O08_14680</name>
</gene>
<comment type="caution">
    <text evidence="3">The sequence shown here is derived from an EMBL/GenBank/DDBJ whole genome shotgun (WGS) entry which is preliminary data.</text>
</comment>
<protein>
    <submittedName>
        <fullName evidence="3">T9SS type A sorting domain-containing protein</fullName>
    </submittedName>
</protein>
<dbReference type="InterPro" id="IPR026444">
    <property type="entry name" value="Secre_tail"/>
</dbReference>
<keyword evidence="1" id="KW-0732">Signal</keyword>
<sequence length="1213" mass="132569">MVSQSEAVFTDLVRTSFDGSTVTKTNGNSNWNAGAFSTAGVLDNGSAETTISQTGKTRIFGLSHSNNPNQNGINTVEYAIVLNAWGYAEIRESGNYKAFLWFFGIGDKFKIEVINGVVQYYKNDNLVYISNTSPSLPLYVDLAFEDIGGEIADVQITNTTSTTIRAFSDQNSTGISTFQWYQNNVQLPETGSEITLTSFTDGDILNCSATPLSGSSAGMELQSNSMVLTHDEITPEVNFQISAIPAEQGCFLAQEEVIWQANIPENIEINGGSVAKTNGYNTSNGGVYSQNFVTNNGYFELQTGELNSRKMVGLSSSDGGSPESSIQFAFYIEWGGSLRVYENGNWRAGVGNMNTTDKLRIHVDNGVVKYYKNDALLYVSDQTPTLPLIADGTIQDIGATITNAVIANPTQGEFTVMSESEITGLNWKVNGQTTGQAGFTISLDELNENDIVTCSYLFSQIGCGNFLVESNPIKILKNDNIAPHLFYIEGIQQVSGIGVAEEEIVWNPASLANVSNIDNDLTKVQGNNQYNAGASSLNTVKNNGYFDFTVSEKNRTKAIGLSTNDPNYNYNTTDYAMVLASNGKFTIYESGSWRLGNVTYNVGDNLRIAVENNIVKYYQNQTLVYTSNVAPSLPLIVDISLRSEGGTVQNAVVGNENEGKFTAHLMGLGESPTLEWNVNDNATGSFGSIFNHDNIENEDIITCTVIPDFAGCTTDTKFESNYIRFIGPPTRTDWLGTVSTSWSNPANWSEGVPNVNLSAKVPAGRPHQPLINSAQSVKNITVEAGADLKMAGIFSLLVYGDFSIEGEFDPGNGIITFSGSTDQRIQGNDLKFNKLIVNSSNSANSLLLLSPIYIASETVFINGKIKTLNEEVIYLPGSDTRIGNTNSFIDGKVRKIGNSEFLFPIGSGNIYAPVEISSPDNLTDAFTAEYFNNDPSEAGYATSSQDGTLASASSCEYWMIDRTAGQSAVRVSLSYENERSCGVNDPSYLQVAHWNGSEWENKGLQSYDGDINSGTITSEELIDDFSPFTLGSRSGINPLPIQLSSFTAQKRGDETELLWKTESETNNAYFTLERSNNAIDFNPIKTISGAGTSHQSIDYVHIDHSPQSGINYYRLSQTDYDGKQTFFDIQSVYFEPNSGLSIYPNPSTGTFSIERKSDHKVQLRLIDMFGKIRWQEFTDQILIRVAIPDLSKGVYLLEIDDGIRSFTEKVIIQ</sequence>
<accession>A0A7K3WT80</accession>
<feature type="domain" description="Secretion system C-terminal sorting" evidence="2">
    <location>
        <begin position="1142"/>
        <end position="1212"/>
    </location>
</feature>
<evidence type="ECO:0000313" key="3">
    <source>
        <dbReference type="EMBL" id="NEN24748.1"/>
    </source>
</evidence>
<dbReference type="AlphaFoldDB" id="A0A7K3WT80"/>
<dbReference type="EMBL" id="JAAGVY010000032">
    <property type="protein sequence ID" value="NEN24748.1"/>
    <property type="molecule type" value="Genomic_DNA"/>
</dbReference>
<reference evidence="3 4" key="1">
    <citation type="submission" date="2020-02" db="EMBL/GenBank/DDBJ databases">
        <title>Out from the shadows clarifying the taxonomy of the family Cryomorphaceae and related taxa by utilizing the GTDB taxonomic framework.</title>
        <authorList>
            <person name="Bowman J.P."/>
        </authorList>
    </citation>
    <scope>NUCLEOTIDE SEQUENCE [LARGE SCALE GENOMIC DNA]</scope>
    <source>
        <strain evidence="3 4">QSSC 1-22</strain>
    </source>
</reference>
<proteinExistence type="predicted"/>
<name>A0A7K3WT80_9FLAO</name>
<evidence type="ECO:0000313" key="4">
    <source>
        <dbReference type="Proteomes" id="UP000486602"/>
    </source>
</evidence>
<organism evidence="3 4">
    <name type="scientific">Cryomorpha ignava</name>
    <dbReference type="NCBI Taxonomy" id="101383"/>
    <lineage>
        <taxon>Bacteria</taxon>
        <taxon>Pseudomonadati</taxon>
        <taxon>Bacteroidota</taxon>
        <taxon>Flavobacteriia</taxon>
        <taxon>Flavobacteriales</taxon>
        <taxon>Cryomorphaceae</taxon>
        <taxon>Cryomorpha</taxon>
    </lineage>
</organism>
<evidence type="ECO:0000259" key="2">
    <source>
        <dbReference type="Pfam" id="PF18962"/>
    </source>
</evidence>
<keyword evidence="4" id="KW-1185">Reference proteome</keyword>
<dbReference type="Proteomes" id="UP000486602">
    <property type="component" value="Unassembled WGS sequence"/>
</dbReference>
<dbReference type="RefSeq" id="WP_163286142.1">
    <property type="nucleotide sequence ID" value="NZ_JAAGVY010000032.1"/>
</dbReference>
<evidence type="ECO:0000256" key="1">
    <source>
        <dbReference type="ARBA" id="ARBA00022729"/>
    </source>
</evidence>
<dbReference type="NCBIfam" id="TIGR04183">
    <property type="entry name" value="Por_Secre_tail"/>
    <property type="match status" value="1"/>
</dbReference>